<gene>
    <name evidence="12" type="primary">LOC100901758</name>
</gene>
<evidence type="ECO:0000256" key="3">
    <source>
        <dbReference type="ARBA" id="ARBA00022475"/>
    </source>
</evidence>
<feature type="transmembrane region" description="Helical" evidence="9">
    <location>
        <begin position="49"/>
        <end position="71"/>
    </location>
</feature>
<proteinExistence type="predicted"/>
<feature type="transmembrane region" description="Helical" evidence="9">
    <location>
        <begin position="206"/>
        <end position="225"/>
    </location>
</feature>
<dbReference type="PANTHER" id="PTHR48021:SF1">
    <property type="entry name" value="GH07001P-RELATED"/>
    <property type="match status" value="1"/>
</dbReference>
<dbReference type="Pfam" id="PF00083">
    <property type="entry name" value="Sugar_tr"/>
    <property type="match status" value="1"/>
</dbReference>
<name>A0AAJ6QP30_9ACAR</name>
<dbReference type="InterPro" id="IPR005829">
    <property type="entry name" value="Sugar_transporter_CS"/>
</dbReference>
<evidence type="ECO:0000256" key="9">
    <source>
        <dbReference type="SAM" id="Phobius"/>
    </source>
</evidence>
<dbReference type="PANTHER" id="PTHR48021">
    <property type="match status" value="1"/>
</dbReference>
<dbReference type="FunFam" id="1.20.1250.20:FF:000218">
    <property type="entry name" value="facilitated trehalose transporter Tret1"/>
    <property type="match status" value="1"/>
</dbReference>
<keyword evidence="11" id="KW-1185">Reference proteome</keyword>
<reference evidence="12" key="1">
    <citation type="submission" date="2025-08" db="UniProtKB">
        <authorList>
            <consortium name="RefSeq"/>
        </authorList>
    </citation>
    <scope>IDENTIFICATION</scope>
</reference>
<dbReference type="Gene3D" id="1.20.1250.20">
    <property type="entry name" value="MFS general substrate transporter like domains"/>
    <property type="match status" value="1"/>
</dbReference>
<dbReference type="InterPro" id="IPR005828">
    <property type="entry name" value="MFS_sugar_transport-like"/>
</dbReference>
<feature type="transmembrane region" description="Helical" evidence="9">
    <location>
        <begin position="351"/>
        <end position="372"/>
    </location>
</feature>
<feature type="transmembrane region" description="Helical" evidence="9">
    <location>
        <begin position="444"/>
        <end position="466"/>
    </location>
</feature>
<keyword evidence="6 9" id="KW-1133">Transmembrane helix</keyword>
<evidence type="ECO:0000256" key="4">
    <source>
        <dbReference type="ARBA" id="ARBA00022597"/>
    </source>
</evidence>
<feature type="region of interest" description="Disordered" evidence="8">
    <location>
        <begin position="484"/>
        <end position="515"/>
    </location>
</feature>
<dbReference type="InterPro" id="IPR036259">
    <property type="entry name" value="MFS_trans_sf"/>
</dbReference>
<evidence type="ECO:0000256" key="7">
    <source>
        <dbReference type="ARBA" id="ARBA00023136"/>
    </source>
</evidence>
<protein>
    <submittedName>
        <fullName evidence="12">Facilitated trehalose transporter Tret1-2 homolog</fullName>
    </submittedName>
</protein>
<sequence>MTVADGRPKLNTHGGCYLHIPENPVNSKDAPPSPAGLIIRPGVKLMYPAAFSVFVGALAIGTVVGYPSMAISSMADSNSIVAEAMRDSDNVAWFNSLMALAALPGAFMAAPLASSIGRRITLLTACIPFSIGWLVIAFARSTLELFTGRVLTGFCTGMICVAGPVYIVEISSKEKRGLLGGLFGGIISGGILFCGIIGGFLFEWRGLALCSACLPACMGLLLLFMPRSPKLLVSKGRVDKAIEAMSALHGSNSDAHLEILIMKGTQEDLHSALSVRDLFRKSTLKAAGIAMSLMLFQQFSGINAIMMYAVPIMRDAAPSLNPVYCTIMLQGTQVALNAIASKITNNLGRRIPLMFSALLMSLSLAGFAFSQYKETSLSWLPVLCCVVAVIGFSIGFGPLPWLVVAEIAPTKVSGLISSLATSTNWASFFLLIKTYDDLVQALSSHFVFFMYSAWCLTAFLFVAFCIPETANKSHHEIEAILEGRSVGDHDDDDSEKSARQSPQILVKDMDEEPQF</sequence>
<feature type="transmembrane region" description="Helical" evidence="9">
    <location>
        <begin position="91"/>
        <end position="113"/>
    </location>
</feature>
<evidence type="ECO:0000256" key="6">
    <source>
        <dbReference type="ARBA" id="ARBA00022989"/>
    </source>
</evidence>
<accession>A0AAJ6QP30</accession>
<dbReference type="SUPFAM" id="SSF103473">
    <property type="entry name" value="MFS general substrate transporter"/>
    <property type="match status" value="1"/>
</dbReference>
<dbReference type="PROSITE" id="PS50850">
    <property type="entry name" value="MFS"/>
    <property type="match status" value="1"/>
</dbReference>
<evidence type="ECO:0000256" key="2">
    <source>
        <dbReference type="ARBA" id="ARBA00022448"/>
    </source>
</evidence>
<feature type="transmembrane region" description="Helical" evidence="9">
    <location>
        <begin position="321"/>
        <end position="339"/>
    </location>
</feature>
<dbReference type="RefSeq" id="XP_003739122.1">
    <property type="nucleotide sequence ID" value="XM_003739074.3"/>
</dbReference>
<dbReference type="GO" id="GO:0005886">
    <property type="term" value="C:plasma membrane"/>
    <property type="evidence" value="ECO:0007669"/>
    <property type="project" value="UniProtKB-SubCell"/>
</dbReference>
<dbReference type="PRINTS" id="PR00171">
    <property type="entry name" value="SUGRTRNSPORT"/>
</dbReference>
<keyword evidence="4" id="KW-0762">Sugar transport</keyword>
<feature type="transmembrane region" description="Helical" evidence="9">
    <location>
        <begin position="378"/>
        <end position="405"/>
    </location>
</feature>
<evidence type="ECO:0000259" key="10">
    <source>
        <dbReference type="PROSITE" id="PS50850"/>
    </source>
</evidence>
<dbReference type="InterPro" id="IPR020846">
    <property type="entry name" value="MFS_dom"/>
</dbReference>
<dbReference type="GO" id="GO:0022857">
    <property type="term" value="F:transmembrane transporter activity"/>
    <property type="evidence" value="ECO:0007669"/>
    <property type="project" value="InterPro"/>
</dbReference>
<evidence type="ECO:0000256" key="1">
    <source>
        <dbReference type="ARBA" id="ARBA00004651"/>
    </source>
</evidence>
<dbReference type="AlphaFoldDB" id="A0AAJ6QP30"/>
<keyword evidence="3" id="KW-1003">Cell membrane</keyword>
<dbReference type="Proteomes" id="UP000694867">
    <property type="component" value="Unplaced"/>
</dbReference>
<comment type="subcellular location">
    <subcellularLocation>
        <location evidence="1">Cell membrane</location>
        <topology evidence="1">Multi-pass membrane protein</topology>
    </subcellularLocation>
</comment>
<feature type="transmembrane region" description="Helical" evidence="9">
    <location>
        <begin position="120"/>
        <end position="139"/>
    </location>
</feature>
<feature type="transmembrane region" description="Helical" evidence="9">
    <location>
        <begin position="286"/>
        <end position="309"/>
    </location>
</feature>
<dbReference type="InterPro" id="IPR050549">
    <property type="entry name" value="MFS_Trehalose_Transporter"/>
</dbReference>
<dbReference type="InterPro" id="IPR003663">
    <property type="entry name" value="Sugar/inositol_transpt"/>
</dbReference>
<feature type="transmembrane region" description="Helical" evidence="9">
    <location>
        <begin position="412"/>
        <end position="432"/>
    </location>
</feature>
<dbReference type="GeneID" id="100901758"/>
<dbReference type="PROSITE" id="PS00217">
    <property type="entry name" value="SUGAR_TRANSPORT_2"/>
    <property type="match status" value="1"/>
</dbReference>
<keyword evidence="2" id="KW-0813">Transport</keyword>
<evidence type="ECO:0000256" key="8">
    <source>
        <dbReference type="SAM" id="MobiDB-lite"/>
    </source>
</evidence>
<organism evidence="11 12">
    <name type="scientific">Galendromus occidentalis</name>
    <name type="common">western predatory mite</name>
    <dbReference type="NCBI Taxonomy" id="34638"/>
    <lineage>
        <taxon>Eukaryota</taxon>
        <taxon>Metazoa</taxon>
        <taxon>Ecdysozoa</taxon>
        <taxon>Arthropoda</taxon>
        <taxon>Chelicerata</taxon>
        <taxon>Arachnida</taxon>
        <taxon>Acari</taxon>
        <taxon>Parasitiformes</taxon>
        <taxon>Mesostigmata</taxon>
        <taxon>Gamasina</taxon>
        <taxon>Phytoseioidea</taxon>
        <taxon>Phytoseiidae</taxon>
        <taxon>Typhlodrominae</taxon>
        <taxon>Galendromus</taxon>
    </lineage>
</organism>
<feature type="transmembrane region" description="Helical" evidence="9">
    <location>
        <begin position="145"/>
        <end position="167"/>
    </location>
</feature>
<feature type="transmembrane region" description="Helical" evidence="9">
    <location>
        <begin position="179"/>
        <end position="200"/>
    </location>
</feature>
<evidence type="ECO:0000313" key="11">
    <source>
        <dbReference type="Proteomes" id="UP000694867"/>
    </source>
</evidence>
<dbReference type="KEGG" id="goe:100901758"/>
<feature type="domain" description="Major facilitator superfamily (MFS) profile" evidence="10">
    <location>
        <begin position="45"/>
        <end position="470"/>
    </location>
</feature>
<evidence type="ECO:0000313" key="12">
    <source>
        <dbReference type="RefSeq" id="XP_003739122.1"/>
    </source>
</evidence>
<evidence type="ECO:0000256" key="5">
    <source>
        <dbReference type="ARBA" id="ARBA00022692"/>
    </source>
</evidence>
<keyword evidence="7 9" id="KW-0472">Membrane</keyword>
<keyword evidence="5 9" id="KW-0812">Transmembrane</keyword>